<gene>
    <name evidence="3" type="ORF">PGLA2088_LOCUS30687</name>
</gene>
<dbReference type="EMBL" id="CAJNNW010028934">
    <property type="protein sequence ID" value="CAE8698340.1"/>
    <property type="molecule type" value="Genomic_DNA"/>
</dbReference>
<name>A0A813KA20_POLGL</name>
<accession>A0A813KA20</accession>
<evidence type="ECO:0000313" key="4">
    <source>
        <dbReference type="Proteomes" id="UP000626109"/>
    </source>
</evidence>
<dbReference type="InterPro" id="IPR032675">
    <property type="entry name" value="LRR_dom_sf"/>
</dbReference>
<proteinExistence type="predicted"/>
<feature type="region of interest" description="Disordered" evidence="2">
    <location>
        <begin position="1"/>
        <end position="45"/>
    </location>
</feature>
<dbReference type="SMART" id="SM00368">
    <property type="entry name" value="LRR_RI"/>
    <property type="match status" value="3"/>
</dbReference>
<dbReference type="InterPro" id="IPR052201">
    <property type="entry name" value="LRR-containing_regulator"/>
</dbReference>
<dbReference type="SUPFAM" id="SSF52047">
    <property type="entry name" value="RNI-like"/>
    <property type="match status" value="1"/>
</dbReference>
<dbReference type="Gene3D" id="3.80.10.10">
    <property type="entry name" value="Ribonuclease Inhibitor"/>
    <property type="match status" value="1"/>
</dbReference>
<keyword evidence="1" id="KW-0677">Repeat</keyword>
<dbReference type="Pfam" id="PF13516">
    <property type="entry name" value="LRR_6"/>
    <property type="match status" value="3"/>
</dbReference>
<dbReference type="Proteomes" id="UP000626109">
    <property type="component" value="Unassembled WGS sequence"/>
</dbReference>
<protein>
    <submittedName>
        <fullName evidence="3">Uncharacterized protein</fullName>
    </submittedName>
</protein>
<evidence type="ECO:0000256" key="1">
    <source>
        <dbReference type="ARBA" id="ARBA00022737"/>
    </source>
</evidence>
<evidence type="ECO:0000313" key="3">
    <source>
        <dbReference type="EMBL" id="CAE8698340.1"/>
    </source>
</evidence>
<comment type="caution">
    <text evidence="3">The sequence shown here is derived from an EMBL/GenBank/DDBJ whole genome shotgun (WGS) entry which is preliminary data.</text>
</comment>
<sequence>MAPKRPAASAATSASGSGRGREATSARPAACDKTSANDKGTPKVWPPKVPLGPFEDVLPLVEADDDSLDTLILPYPGLVGGAGSGSFGPEEVEYICKCLQNNTSVTHLNTSFNPLGDQGAAHIASLLAGASKLPLVRLSLNGCGISAIGAQALAEGLGEANVEVVELMNNIIDDEGGEALLAALQRNKRWKQLQVSFNQISDPLQSRIEQVLRLR</sequence>
<dbReference type="AlphaFoldDB" id="A0A813KA20"/>
<dbReference type="PANTHER" id="PTHR24111">
    <property type="entry name" value="LEUCINE-RICH REPEAT-CONTAINING PROTEIN 34"/>
    <property type="match status" value="1"/>
</dbReference>
<reference evidence="3" key="1">
    <citation type="submission" date="2021-02" db="EMBL/GenBank/DDBJ databases">
        <authorList>
            <person name="Dougan E. K."/>
            <person name="Rhodes N."/>
            <person name="Thang M."/>
            <person name="Chan C."/>
        </authorList>
    </citation>
    <scope>NUCLEOTIDE SEQUENCE</scope>
</reference>
<evidence type="ECO:0000256" key="2">
    <source>
        <dbReference type="SAM" id="MobiDB-lite"/>
    </source>
</evidence>
<organism evidence="3 4">
    <name type="scientific">Polarella glacialis</name>
    <name type="common">Dinoflagellate</name>
    <dbReference type="NCBI Taxonomy" id="89957"/>
    <lineage>
        <taxon>Eukaryota</taxon>
        <taxon>Sar</taxon>
        <taxon>Alveolata</taxon>
        <taxon>Dinophyceae</taxon>
        <taxon>Suessiales</taxon>
        <taxon>Suessiaceae</taxon>
        <taxon>Polarella</taxon>
    </lineage>
</organism>
<dbReference type="PANTHER" id="PTHR24111:SF0">
    <property type="entry name" value="LEUCINE-RICH REPEAT-CONTAINING PROTEIN"/>
    <property type="match status" value="1"/>
</dbReference>
<dbReference type="InterPro" id="IPR001611">
    <property type="entry name" value="Leu-rich_rpt"/>
</dbReference>
<feature type="compositionally biased region" description="Low complexity" evidence="2">
    <location>
        <begin position="7"/>
        <end position="16"/>
    </location>
</feature>